<evidence type="ECO:0000313" key="2">
    <source>
        <dbReference type="Proteomes" id="UP001139028"/>
    </source>
</evidence>
<accession>A0A9X2ERY6</accession>
<dbReference type="Proteomes" id="UP001139028">
    <property type="component" value="Unassembled WGS sequence"/>
</dbReference>
<evidence type="ECO:0000313" key="1">
    <source>
        <dbReference type="EMBL" id="MCO1336701.1"/>
    </source>
</evidence>
<dbReference type="RefSeq" id="WP_252472552.1">
    <property type="nucleotide sequence ID" value="NZ_JALBWM010000178.1"/>
</dbReference>
<gene>
    <name evidence="1" type="ORF">MO867_20450</name>
</gene>
<reference evidence="1" key="1">
    <citation type="journal article" date="2022" name="Arch. Microbiol.">
        <title>Microbulbifer okhotskensis sp. nov., isolated from a deep bottom sediment of the Okhotsk Sea.</title>
        <authorList>
            <person name="Romanenko L."/>
            <person name="Kurilenko V."/>
            <person name="Otstavnykh N."/>
            <person name="Velansky P."/>
            <person name="Isaeva M."/>
            <person name="Mikhailov V."/>
        </authorList>
    </citation>
    <scope>NUCLEOTIDE SEQUENCE</scope>
    <source>
        <strain evidence="1">OS29</strain>
    </source>
</reference>
<dbReference type="EMBL" id="JALBWM010000178">
    <property type="protein sequence ID" value="MCO1336701.1"/>
    <property type="molecule type" value="Genomic_DNA"/>
</dbReference>
<protein>
    <submittedName>
        <fullName evidence="1">Uncharacterized protein</fullName>
    </submittedName>
</protein>
<keyword evidence="2" id="KW-1185">Reference proteome</keyword>
<feature type="non-terminal residue" evidence="1">
    <location>
        <position position="1"/>
    </location>
</feature>
<comment type="caution">
    <text evidence="1">The sequence shown here is derived from an EMBL/GenBank/DDBJ whole genome shotgun (WGS) entry which is preliminary data.</text>
</comment>
<organism evidence="1 2">
    <name type="scientific">Microbulbifer okhotskensis</name>
    <dbReference type="NCBI Taxonomy" id="2926617"/>
    <lineage>
        <taxon>Bacteria</taxon>
        <taxon>Pseudomonadati</taxon>
        <taxon>Pseudomonadota</taxon>
        <taxon>Gammaproteobacteria</taxon>
        <taxon>Cellvibrionales</taxon>
        <taxon>Microbulbiferaceae</taxon>
        <taxon>Microbulbifer</taxon>
    </lineage>
</organism>
<name>A0A9X2ERY6_9GAMM</name>
<sequence length="145" mass="16086">INVFPIYLGKMLPFGTPGKFPYPLLIAAPLSTPSATRYSDSAVSLPYKGNRQNLKLRSTDGSWITPYVWPYSSGKTFRDTGGDYPLLPLTLYDNNNTYGVLHDIHFISGFDNAAENTVSIESETHTVFSDGASTGLNDYYCMRIQ</sequence>
<proteinExistence type="predicted"/>
<dbReference type="AlphaFoldDB" id="A0A9X2ERY6"/>